<dbReference type="GeneID" id="89933752"/>
<protein>
    <submittedName>
        <fullName evidence="1">Uncharacterized protein</fullName>
    </submittedName>
</protein>
<dbReference type="RefSeq" id="XP_064674556.1">
    <property type="nucleotide sequence ID" value="XM_064809628.1"/>
</dbReference>
<dbReference type="Proteomes" id="UP001302812">
    <property type="component" value="Unassembled WGS sequence"/>
</dbReference>
<reference evidence="1" key="1">
    <citation type="journal article" date="2023" name="Mol. Phylogenet. Evol.">
        <title>Genome-scale phylogeny and comparative genomics of the fungal order Sordariales.</title>
        <authorList>
            <person name="Hensen N."/>
            <person name="Bonometti L."/>
            <person name="Westerberg I."/>
            <person name="Brannstrom I.O."/>
            <person name="Guillou S."/>
            <person name="Cros-Aarteil S."/>
            <person name="Calhoun S."/>
            <person name="Haridas S."/>
            <person name="Kuo A."/>
            <person name="Mondo S."/>
            <person name="Pangilinan J."/>
            <person name="Riley R."/>
            <person name="LaButti K."/>
            <person name="Andreopoulos B."/>
            <person name="Lipzen A."/>
            <person name="Chen C."/>
            <person name="Yan M."/>
            <person name="Daum C."/>
            <person name="Ng V."/>
            <person name="Clum A."/>
            <person name="Steindorff A."/>
            <person name="Ohm R.A."/>
            <person name="Martin F."/>
            <person name="Silar P."/>
            <person name="Natvig D.O."/>
            <person name="Lalanne C."/>
            <person name="Gautier V."/>
            <person name="Ament-Velasquez S.L."/>
            <person name="Kruys A."/>
            <person name="Hutchinson M.I."/>
            <person name="Powell A.J."/>
            <person name="Barry K."/>
            <person name="Miller A.N."/>
            <person name="Grigoriev I.V."/>
            <person name="Debuchy R."/>
            <person name="Gladieux P."/>
            <person name="Hiltunen Thoren M."/>
            <person name="Johannesson H."/>
        </authorList>
    </citation>
    <scope>NUCLEOTIDE SEQUENCE</scope>
    <source>
        <strain evidence="1">CBS 508.74</strain>
    </source>
</reference>
<proteinExistence type="predicted"/>
<gene>
    <name evidence="1" type="ORF">N656DRAFT_4312</name>
</gene>
<dbReference type="EMBL" id="MU853332">
    <property type="protein sequence ID" value="KAK4116986.1"/>
    <property type="molecule type" value="Genomic_DNA"/>
</dbReference>
<accession>A0AAN6TMW9</accession>
<keyword evidence="2" id="KW-1185">Reference proteome</keyword>
<comment type="caution">
    <text evidence="1">The sequence shown here is derived from an EMBL/GenBank/DDBJ whole genome shotgun (WGS) entry which is preliminary data.</text>
</comment>
<dbReference type="AlphaFoldDB" id="A0AAN6TMW9"/>
<evidence type="ECO:0000313" key="1">
    <source>
        <dbReference type="EMBL" id="KAK4116986.1"/>
    </source>
</evidence>
<reference evidence="1" key="2">
    <citation type="submission" date="2023-05" db="EMBL/GenBank/DDBJ databases">
        <authorList>
            <consortium name="Lawrence Berkeley National Laboratory"/>
            <person name="Steindorff A."/>
            <person name="Hensen N."/>
            <person name="Bonometti L."/>
            <person name="Westerberg I."/>
            <person name="Brannstrom I.O."/>
            <person name="Guillou S."/>
            <person name="Cros-Aarteil S."/>
            <person name="Calhoun S."/>
            <person name="Haridas S."/>
            <person name="Kuo A."/>
            <person name="Mondo S."/>
            <person name="Pangilinan J."/>
            <person name="Riley R."/>
            <person name="Labutti K."/>
            <person name="Andreopoulos B."/>
            <person name="Lipzen A."/>
            <person name="Chen C."/>
            <person name="Yanf M."/>
            <person name="Daum C."/>
            <person name="Ng V."/>
            <person name="Clum A."/>
            <person name="Ohm R."/>
            <person name="Martin F."/>
            <person name="Silar P."/>
            <person name="Natvig D."/>
            <person name="Lalanne C."/>
            <person name="Gautier V."/>
            <person name="Ament-Velasquez S.L."/>
            <person name="Kruys A."/>
            <person name="Hutchinson M.I."/>
            <person name="Powell A.J."/>
            <person name="Barry K."/>
            <person name="Miller A.N."/>
            <person name="Grigoriev I.V."/>
            <person name="Debuchy R."/>
            <person name="Gladieux P."/>
            <person name="Thoren M.H."/>
            <person name="Johannesson H."/>
        </authorList>
    </citation>
    <scope>NUCLEOTIDE SEQUENCE</scope>
    <source>
        <strain evidence="1">CBS 508.74</strain>
    </source>
</reference>
<name>A0AAN6TMW9_9PEZI</name>
<evidence type="ECO:0000313" key="2">
    <source>
        <dbReference type="Proteomes" id="UP001302812"/>
    </source>
</evidence>
<organism evidence="1 2">
    <name type="scientific">Canariomyces notabilis</name>
    <dbReference type="NCBI Taxonomy" id="2074819"/>
    <lineage>
        <taxon>Eukaryota</taxon>
        <taxon>Fungi</taxon>
        <taxon>Dikarya</taxon>
        <taxon>Ascomycota</taxon>
        <taxon>Pezizomycotina</taxon>
        <taxon>Sordariomycetes</taxon>
        <taxon>Sordariomycetidae</taxon>
        <taxon>Sordariales</taxon>
        <taxon>Chaetomiaceae</taxon>
        <taxon>Canariomyces</taxon>
    </lineage>
</organism>
<sequence>MCRNSRLASAGKDIVAMYYNAPLVCSLAPDLKTGLSPKIQISTAKQPLFAQIKRHMKWHILNIARCFIFLR</sequence>